<dbReference type="InParanoid" id="W2S8V9"/>
<dbReference type="GO" id="GO:0001228">
    <property type="term" value="F:DNA-binding transcription activator activity, RNA polymerase II-specific"/>
    <property type="evidence" value="ECO:0007669"/>
    <property type="project" value="TreeGrafter"/>
</dbReference>
<evidence type="ECO:0000256" key="8">
    <source>
        <dbReference type="SAM" id="MobiDB-lite"/>
    </source>
</evidence>
<dbReference type="GO" id="GO:0000978">
    <property type="term" value="F:RNA polymerase II cis-regulatory region sequence-specific DNA binding"/>
    <property type="evidence" value="ECO:0007669"/>
    <property type="project" value="TreeGrafter"/>
</dbReference>
<dbReference type="eggNOG" id="ENOG502SAH5">
    <property type="taxonomic scope" value="Eukaryota"/>
</dbReference>
<dbReference type="AlphaFoldDB" id="W2S8V9"/>
<dbReference type="Gene3D" id="3.30.160.60">
    <property type="entry name" value="Classic Zinc Finger"/>
    <property type="match status" value="2"/>
</dbReference>
<keyword evidence="4 7" id="KW-0863">Zinc-finger</keyword>
<dbReference type="PANTHER" id="PTHR24376">
    <property type="entry name" value="ZINC FINGER PROTEIN"/>
    <property type="match status" value="1"/>
</dbReference>
<dbReference type="Pfam" id="PF00096">
    <property type="entry name" value="zf-C2H2"/>
    <property type="match status" value="1"/>
</dbReference>
<dbReference type="GO" id="GO:0005634">
    <property type="term" value="C:nucleus"/>
    <property type="evidence" value="ECO:0007669"/>
    <property type="project" value="UniProtKB-SubCell"/>
</dbReference>
<comment type="subcellular location">
    <subcellularLocation>
        <location evidence="1">Nucleus</location>
    </subcellularLocation>
</comment>
<keyword evidence="5" id="KW-0862">Zinc</keyword>
<dbReference type="SMART" id="SM00355">
    <property type="entry name" value="ZnF_C2H2"/>
    <property type="match status" value="5"/>
</dbReference>
<dbReference type="OrthoDB" id="8117402at2759"/>
<accession>W2S8V9</accession>
<dbReference type="PROSITE" id="PS00028">
    <property type="entry name" value="ZINC_FINGER_C2H2_1"/>
    <property type="match status" value="2"/>
</dbReference>
<dbReference type="HOGENOM" id="CLU_031491_2_0_1"/>
<proteinExistence type="predicted"/>
<reference evidence="10 11" key="1">
    <citation type="submission" date="2013-03" db="EMBL/GenBank/DDBJ databases">
        <title>The Genome Sequence of Phialophora europaea CBS 101466.</title>
        <authorList>
            <consortium name="The Broad Institute Genomics Platform"/>
            <person name="Cuomo C."/>
            <person name="de Hoog S."/>
            <person name="Gorbushina A."/>
            <person name="Walker B."/>
            <person name="Young S.K."/>
            <person name="Zeng Q."/>
            <person name="Gargeya S."/>
            <person name="Fitzgerald M."/>
            <person name="Haas B."/>
            <person name="Abouelleil A."/>
            <person name="Allen A.W."/>
            <person name="Alvarado L."/>
            <person name="Arachchi H.M."/>
            <person name="Berlin A.M."/>
            <person name="Chapman S.B."/>
            <person name="Gainer-Dewar J."/>
            <person name="Goldberg J."/>
            <person name="Griggs A."/>
            <person name="Gujja S."/>
            <person name="Hansen M."/>
            <person name="Howarth C."/>
            <person name="Imamovic A."/>
            <person name="Ireland A."/>
            <person name="Larimer J."/>
            <person name="McCowan C."/>
            <person name="Murphy C."/>
            <person name="Pearson M."/>
            <person name="Poon T.W."/>
            <person name="Priest M."/>
            <person name="Roberts A."/>
            <person name="Saif S."/>
            <person name="Shea T."/>
            <person name="Sisk P."/>
            <person name="Sykes S."/>
            <person name="Wortman J."/>
            <person name="Nusbaum C."/>
            <person name="Birren B."/>
        </authorList>
    </citation>
    <scope>NUCLEOTIDE SEQUENCE [LARGE SCALE GENOMIC DNA]</scope>
    <source>
        <strain evidence="10 11">CBS 101466</strain>
    </source>
</reference>
<evidence type="ECO:0000256" key="2">
    <source>
        <dbReference type="ARBA" id="ARBA00022723"/>
    </source>
</evidence>
<feature type="domain" description="C2H2-type" evidence="9">
    <location>
        <begin position="15"/>
        <end position="47"/>
    </location>
</feature>
<dbReference type="InterPro" id="IPR013087">
    <property type="entry name" value="Znf_C2H2_type"/>
</dbReference>
<dbReference type="SUPFAM" id="SSF57667">
    <property type="entry name" value="beta-beta-alpha zinc fingers"/>
    <property type="match status" value="1"/>
</dbReference>
<feature type="domain" description="C2H2-type" evidence="9">
    <location>
        <begin position="260"/>
        <end position="291"/>
    </location>
</feature>
<evidence type="ECO:0000256" key="6">
    <source>
        <dbReference type="ARBA" id="ARBA00023242"/>
    </source>
</evidence>
<dbReference type="RefSeq" id="XP_008712882.1">
    <property type="nucleotide sequence ID" value="XM_008714660.1"/>
</dbReference>
<evidence type="ECO:0000256" key="5">
    <source>
        <dbReference type="ARBA" id="ARBA00022833"/>
    </source>
</evidence>
<dbReference type="PANTHER" id="PTHR24376:SF235">
    <property type="entry name" value="C2H2-TYPE DOMAIN-CONTAINING PROTEIN"/>
    <property type="match status" value="1"/>
</dbReference>
<evidence type="ECO:0000313" key="11">
    <source>
        <dbReference type="Proteomes" id="UP000030752"/>
    </source>
</evidence>
<sequence length="360" mass="39848">MEPPALTDPPAEEVFECTYSHCNERFSTLKEMKRHKVHADMHYYCKKCDKDFSSDLKHIMHRVITDDKHITCPECGSDFKSKGGLARHMELMHPHKQDIPCLACGKRLSKPSLIVKHVEAGECKIAPEEWRLERAQRAVAKEAFLQQYNQGAGSCVSGESAASNPNGGVSILDQAAPEARRAEAVTPEDVKPTLLSLDEMAEKLPMSEAQTRVGGSQISQFSSQSWDDKPKSSDVGSANNSHQPATFKLLDFYCPIREIYICTGANCGQTFKEEAEFLAHLSGPAHVGGRVTCQFCLKTFANNYALLSHMESSSRKCAMRNSVNYNQVLRDVTAGLVGTGGHFSDGQVKYIFPKDEGWKA</sequence>
<name>W2S8V9_CYPE1</name>
<dbReference type="InterPro" id="IPR036236">
    <property type="entry name" value="Znf_C2H2_sf"/>
</dbReference>
<evidence type="ECO:0000256" key="1">
    <source>
        <dbReference type="ARBA" id="ARBA00004123"/>
    </source>
</evidence>
<dbReference type="GO" id="GO:0008270">
    <property type="term" value="F:zinc ion binding"/>
    <property type="evidence" value="ECO:0007669"/>
    <property type="project" value="UniProtKB-KW"/>
</dbReference>
<dbReference type="EMBL" id="KB822713">
    <property type="protein sequence ID" value="ETN45112.1"/>
    <property type="molecule type" value="Genomic_DNA"/>
</dbReference>
<dbReference type="VEuPathDB" id="FungiDB:HMPREF1541_09989"/>
<keyword evidence="11" id="KW-1185">Reference proteome</keyword>
<gene>
    <name evidence="10" type="ORF">HMPREF1541_09989</name>
</gene>
<dbReference type="Proteomes" id="UP000030752">
    <property type="component" value="Unassembled WGS sequence"/>
</dbReference>
<protein>
    <recommendedName>
        <fullName evidence="9">C2H2-type domain-containing protein</fullName>
    </recommendedName>
</protein>
<organism evidence="10 11">
    <name type="scientific">Cyphellophora europaea (strain CBS 101466)</name>
    <name type="common">Phialophora europaea</name>
    <dbReference type="NCBI Taxonomy" id="1220924"/>
    <lineage>
        <taxon>Eukaryota</taxon>
        <taxon>Fungi</taxon>
        <taxon>Dikarya</taxon>
        <taxon>Ascomycota</taxon>
        <taxon>Pezizomycotina</taxon>
        <taxon>Eurotiomycetes</taxon>
        <taxon>Chaetothyriomycetidae</taxon>
        <taxon>Chaetothyriales</taxon>
        <taxon>Cyphellophoraceae</taxon>
        <taxon>Cyphellophora</taxon>
    </lineage>
</organism>
<feature type="compositionally biased region" description="Low complexity" evidence="8">
    <location>
        <begin position="216"/>
        <end position="225"/>
    </location>
</feature>
<feature type="domain" description="C2H2-type" evidence="9">
    <location>
        <begin position="70"/>
        <end position="98"/>
    </location>
</feature>
<dbReference type="PROSITE" id="PS50157">
    <property type="entry name" value="ZINC_FINGER_C2H2_2"/>
    <property type="match status" value="3"/>
</dbReference>
<evidence type="ECO:0000313" key="10">
    <source>
        <dbReference type="EMBL" id="ETN45112.1"/>
    </source>
</evidence>
<evidence type="ECO:0000259" key="9">
    <source>
        <dbReference type="PROSITE" id="PS50157"/>
    </source>
</evidence>
<dbReference type="STRING" id="1220924.W2S8V9"/>
<evidence type="ECO:0000256" key="3">
    <source>
        <dbReference type="ARBA" id="ARBA00022737"/>
    </source>
</evidence>
<keyword evidence="3" id="KW-0677">Repeat</keyword>
<keyword evidence="2" id="KW-0479">Metal-binding</keyword>
<evidence type="ECO:0000256" key="4">
    <source>
        <dbReference type="ARBA" id="ARBA00022771"/>
    </source>
</evidence>
<keyword evidence="6" id="KW-0539">Nucleus</keyword>
<dbReference type="GeneID" id="19977328"/>
<feature type="region of interest" description="Disordered" evidence="8">
    <location>
        <begin position="207"/>
        <end position="240"/>
    </location>
</feature>
<evidence type="ECO:0000256" key="7">
    <source>
        <dbReference type="PROSITE-ProRule" id="PRU00042"/>
    </source>
</evidence>